<dbReference type="InterPro" id="IPR000742">
    <property type="entry name" value="EGF"/>
</dbReference>
<keyword evidence="13" id="KW-1185">Reference proteome</keyword>
<dbReference type="PANTHER" id="PTHR27002:SF864">
    <property type="entry name" value="RECEPTOR-LIKE SERINE_THREONINE-PROTEIN KINASE"/>
    <property type="match status" value="1"/>
</dbReference>
<keyword evidence="8" id="KW-0245">EGF-like domain</keyword>
<dbReference type="Pfam" id="PF07714">
    <property type="entry name" value="PK_Tyr_Ser-Thr"/>
    <property type="match status" value="1"/>
</dbReference>
<name>A0A6A6LZB6_HEVBR</name>
<dbReference type="Proteomes" id="UP000467840">
    <property type="component" value="Chromosome 9"/>
</dbReference>
<accession>A0A6A6LZB6</accession>
<dbReference type="GO" id="GO:0005886">
    <property type="term" value="C:plasma membrane"/>
    <property type="evidence" value="ECO:0007669"/>
    <property type="project" value="TreeGrafter"/>
</dbReference>
<evidence type="ECO:0000256" key="8">
    <source>
        <dbReference type="PROSITE-ProRule" id="PRU00076"/>
    </source>
</evidence>
<evidence type="ECO:0008006" key="14">
    <source>
        <dbReference type="Google" id="ProtNLM"/>
    </source>
</evidence>
<keyword evidence="5" id="KW-0418">Kinase</keyword>
<dbReference type="FunFam" id="1.10.510.10:FF:001019">
    <property type="entry name" value="G-type lectin S-receptor-like serine/threonine-protein kinase B120"/>
    <property type="match status" value="1"/>
</dbReference>
<keyword evidence="9" id="KW-0472">Membrane</keyword>
<dbReference type="GO" id="GO:0048544">
    <property type="term" value="P:recognition of pollen"/>
    <property type="evidence" value="ECO:0007669"/>
    <property type="project" value="InterPro"/>
</dbReference>
<feature type="domain" description="Protein kinase" evidence="10">
    <location>
        <begin position="82"/>
        <end position="367"/>
    </location>
</feature>
<evidence type="ECO:0000256" key="7">
    <source>
        <dbReference type="ARBA" id="ARBA00023157"/>
    </source>
</evidence>
<dbReference type="InterPro" id="IPR000719">
    <property type="entry name" value="Prot_kinase_dom"/>
</dbReference>
<evidence type="ECO:0000256" key="3">
    <source>
        <dbReference type="ARBA" id="ARBA00022729"/>
    </source>
</evidence>
<dbReference type="PANTHER" id="PTHR27002">
    <property type="entry name" value="RECEPTOR-LIKE SERINE/THREONINE-PROTEIN KINASE SD1-8"/>
    <property type="match status" value="1"/>
</dbReference>
<dbReference type="Pfam" id="PF00954">
    <property type="entry name" value="S_locus_glycop"/>
    <property type="match status" value="1"/>
</dbReference>
<keyword evidence="9" id="KW-0812">Transmembrane</keyword>
<comment type="caution">
    <text evidence="8">Lacks conserved residue(s) required for the propagation of feature annotation.</text>
</comment>
<keyword evidence="3" id="KW-0732">Signal</keyword>
<evidence type="ECO:0000256" key="5">
    <source>
        <dbReference type="ARBA" id="ARBA00022777"/>
    </source>
</evidence>
<evidence type="ECO:0000256" key="4">
    <source>
        <dbReference type="ARBA" id="ARBA00022741"/>
    </source>
</evidence>
<evidence type="ECO:0000259" key="11">
    <source>
        <dbReference type="PROSITE" id="PS50026"/>
    </source>
</evidence>
<keyword evidence="7" id="KW-1015">Disulfide bond</keyword>
<dbReference type="EMBL" id="JAAGAX010000008">
    <property type="protein sequence ID" value="KAF2305039.1"/>
    <property type="molecule type" value="Genomic_DNA"/>
</dbReference>
<dbReference type="InterPro" id="IPR011009">
    <property type="entry name" value="Kinase-like_dom_sf"/>
</dbReference>
<keyword evidence="6" id="KW-0067">ATP-binding</keyword>
<dbReference type="Gene3D" id="1.10.510.10">
    <property type="entry name" value="Transferase(Phosphotransferase) domain 1"/>
    <property type="match status" value="1"/>
</dbReference>
<sequence length="393" mass="44346">MTSWRSLQDPSTGDYTYTLDPRGLPQTVLDKGPGIEYRSGPSDDVRFGGGPPLQENAVFTPVFIFNSTFVYYSFVNNENTAFSRFVVNQSGLLQYLTWNQRRSEWVDIATLQSDKCDAYDQCGPNGFCSANEPPLCSCPTGFIPKLPQDWNELDSSAEYGNDIRAVVIILVSVVSGVLFVVVICFAGWRRASKQAKDQSRGTSLDWQKRFNIIAGIARGLLYLHRDSRLRIIHRDLEASNILLDDDMNPKISNFGLARTFGGNQSEANTSRVMGTYGHMSLEYALDGLFSVKSDVFSFGVLVLEIGWRLWIEERPTELMDALMEKPVSTSELLKSIHVGLLCVQQQPEDRPTMSSVVMTLDSENPVLHQPKQPGFYRERFLTDRFIIHRKKVL</sequence>
<dbReference type="InterPro" id="IPR000858">
    <property type="entry name" value="S_locus_glycoprot_dom"/>
</dbReference>
<evidence type="ECO:0000256" key="2">
    <source>
        <dbReference type="ARBA" id="ARBA00022679"/>
    </source>
</evidence>
<dbReference type="InterPro" id="IPR001245">
    <property type="entry name" value="Ser-Thr/Tyr_kinase_cat_dom"/>
</dbReference>
<dbReference type="AlphaFoldDB" id="A0A6A6LZB6"/>
<dbReference type="SUPFAM" id="SSF56112">
    <property type="entry name" value="Protein kinase-like (PK-like)"/>
    <property type="match status" value="1"/>
</dbReference>
<dbReference type="PROSITE" id="PS50026">
    <property type="entry name" value="EGF_3"/>
    <property type="match status" value="1"/>
</dbReference>
<evidence type="ECO:0000313" key="13">
    <source>
        <dbReference type="Proteomes" id="UP000467840"/>
    </source>
</evidence>
<feature type="transmembrane region" description="Helical" evidence="9">
    <location>
        <begin position="165"/>
        <end position="188"/>
    </location>
</feature>
<evidence type="ECO:0000259" key="10">
    <source>
        <dbReference type="PROSITE" id="PS50011"/>
    </source>
</evidence>
<evidence type="ECO:0000313" key="12">
    <source>
        <dbReference type="EMBL" id="KAF2305039.1"/>
    </source>
</evidence>
<keyword evidence="9" id="KW-1133">Transmembrane helix</keyword>
<dbReference type="PROSITE" id="PS50011">
    <property type="entry name" value="PROTEIN_KINASE_DOM"/>
    <property type="match status" value="1"/>
</dbReference>
<evidence type="ECO:0000256" key="1">
    <source>
        <dbReference type="ARBA" id="ARBA00022527"/>
    </source>
</evidence>
<evidence type="ECO:0000256" key="6">
    <source>
        <dbReference type="ARBA" id="ARBA00022840"/>
    </source>
</evidence>
<evidence type="ECO:0000256" key="9">
    <source>
        <dbReference type="SAM" id="Phobius"/>
    </source>
</evidence>
<feature type="domain" description="EGF-like" evidence="11">
    <location>
        <begin position="112"/>
        <end position="148"/>
    </location>
</feature>
<keyword evidence="4" id="KW-0547">Nucleotide-binding</keyword>
<dbReference type="GO" id="GO:0005524">
    <property type="term" value="F:ATP binding"/>
    <property type="evidence" value="ECO:0007669"/>
    <property type="project" value="UniProtKB-KW"/>
</dbReference>
<proteinExistence type="predicted"/>
<dbReference type="GO" id="GO:0004674">
    <property type="term" value="F:protein serine/threonine kinase activity"/>
    <property type="evidence" value="ECO:0007669"/>
    <property type="project" value="UniProtKB-KW"/>
</dbReference>
<organism evidence="12 13">
    <name type="scientific">Hevea brasiliensis</name>
    <name type="common">Para rubber tree</name>
    <name type="synonym">Siphonia brasiliensis</name>
    <dbReference type="NCBI Taxonomy" id="3981"/>
    <lineage>
        <taxon>Eukaryota</taxon>
        <taxon>Viridiplantae</taxon>
        <taxon>Streptophyta</taxon>
        <taxon>Embryophyta</taxon>
        <taxon>Tracheophyta</taxon>
        <taxon>Spermatophyta</taxon>
        <taxon>Magnoliopsida</taxon>
        <taxon>eudicotyledons</taxon>
        <taxon>Gunneridae</taxon>
        <taxon>Pentapetalae</taxon>
        <taxon>rosids</taxon>
        <taxon>fabids</taxon>
        <taxon>Malpighiales</taxon>
        <taxon>Euphorbiaceae</taxon>
        <taxon>Crotonoideae</taxon>
        <taxon>Micrandreae</taxon>
        <taxon>Hevea</taxon>
    </lineage>
</organism>
<reference evidence="12 13" key="1">
    <citation type="journal article" date="2020" name="Mol. Plant">
        <title>The Chromosome-Based Rubber Tree Genome Provides New Insights into Spurge Genome Evolution and Rubber Biosynthesis.</title>
        <authorList>
            <person name="Liu J."/>
            <person name="Shi C."/>
            <person name="Shi C.C."/>
            <person name="Li W."/>
            <person name="Zhang Q.J."/>
            <person name="Zhang Y."/>
            <person name="Li K."/>
            <person name="Lu H.F."/>
            <person name="Shi C."/>
            <person name="Zhu S.T."/>
            <person name="Xiao Z.Y."/>
            <person name="Nan H."/>
            <person name="Yue Y."/>
            <person name="Zhu X.G."/>
            <person name="Wu Y."/>
            <person name="Hong X.N."/>
            <person name="Fan G.Y."/>
            <person name="Tong Y."/>
            <person name="Zhang D."/>
            <person name="Mao C.L."/>
            <person name="Liu Y.L."/>
            <person name="Hao S.J."/>
            <person name="Liu W.Q."/>
            <person name="Lv M.Q."/>
            <person name="Zhang H.B."/>
            <person name="Liu Y."/>
            <person name="Hu-Tang G.R."/>
            <person name="Wang J.P."/>
            <person name="Wang J.H."/>
            <person name="Sun Y.H."/>
            <person name="Ni S.B."/>
            <person name="Chen W.B."/>
            <person name="Zhang X.C."/>
            <person name="Jiao Y.N."/>
            <person name="Eichler E.E."/>
            <person name="Li G.H."/>
            <person name="Liu X."/>
            <person name="Gao L.Z."/>
        </authorList>
    </citation>
    <scope>NUCLEOTIDE SEQUENCE [LARGE SCALE GENOMIC DNA]</scope>
    <source>
        <strain evidence="13">cv. GT1</strain>
        <tissue evidence="12">Leaf</tissue>
    </source>
</reference>
<keyword evidence="1" id="KW-0723">Serine/threonine-protein kinase</keyword>
<keyword evidence="2" id="KW-0808">Transferase</keyword>
<gene>
    <name evidence="12" type="ORF">GH714_001270</name>
</gene>
<comment type="caution">
    <text evidence="12">The sequence shown here is derived from an EMBL/GenBank/DDBJ whole genome shotgun (WGS) entry which is preliminary data.</text>
</comment>
<protein>
    <recommendedName>
        <fullName evidence="14">Protein kinase domain-containing protein</fullName>
    </recommendedName>
</protein>